<dbReference type="PROSITE" id="PS50114">
    <property type="entry name" value="GATA_ZN_FINGER_2"/>
    <property type="match status" value="1"/>
</dbReference>
<dbReference type="InterPro" id="IPR000679">
    <property type="entry name" value="Znf_GATA"/>
</dbReference>
<sequence>MFQTNPSQMLDPTFNLQPGLLDPSLVTTPDLTIYDPALSLNLTSGPAPDLDRMESIQPSLIPDHPSKAETTESNMPANGVGAGPLPIDFAAQNTHYPTSTSTLTDFTKRRNWSQRVVEELKDLLYILTPEGRILYVSPSAKQLTGYNPQDLIGKLVSDFVHPDDSSLYSREFNESITTGNVLRFFHRFRTAEDKYCIFECHGHPHISNEATLLEQSAPPVGRAGYCRGFFMMARPYPTRNSELLDSFLEHKIENVRLQARIAALKREEAEDADGMQEHYHKQASGVQSRISSSSADVQSQSPSLNSTPAYPEYGSMPPPAKPTVSNMALTREALDEANASARPDSIRDKMARYEGSSHVDSIEMLTGLRYREGERSHGISTGGTSPALIRGDVGIHIPIDKAESRYSYMDKKHKKVRSADEYVCTDCGTLDSPEWRKGPNGPKTLCNACGLRWAKREKRKKRICTPVFDGADDTGVEANLAANESMEDITAKGSSPKSHGHPLIKQSSSADSI</sequence>
<dbReference type="SUPFAM" id="SSF55785">
    <property type="entry name" value="PYP-like sensor domain (PAS domain)"/>
    <property type="match status" value="1"/>
</dbReference>
<dbReference type="AlphaFoldDB" id="A0A0D2E823"/>
<dbReference type="CDD" id="cd00202">
    <property type="entry name" value="ZnF_GATA"/>
    <property type="match status" value="1"/>
</dbReference>
<dbReference type="Pfam" id="PF08447">
    <property type="entry name" value="PAS_3"/>
    <property type="match status" value="1"/>
</dbReference>
<dbReference type="InterPro" id="IPR013655">
    <property type="entry name" value="PAS_fold_3"/>
</dbReference>
<dbReference type="CDD" id="cd00130">
    <property type="entry name" value="PAS"/>
    <property type="match status" value="1"/>
</dbReference>
<feature type="domain" description="GATA-type" evidence="7">
    <location>
        <begin position="418"/>
        <end position="451"/>
    </location>
</feature>
<dbReference type="InterPro" id="IPR013088">
    <property type="entry name" value="Znf_NHR/GATA"/>
</dbReference>
<dbReference type="EMBL" id="KN846957">
    <property type="protein sequence ID" value="KIW70452.1"/>
    <property type="molecule type" value="Genomic_DNA"/>
</dbReference>
<dbReference type="Gene3D" id="3.30.450.20">
    <property type="entry name" value="PAS domain"/>
    <property type="match status" value="1"/>
</dbReference>
<dbReference type="PROSITE" id="PS00344">
    <property type="entry name" value="GATA_ZN_FINGER_1"/>
    <property type="match status" value="1"/>
</dbReference>
<evidence type="ECO:0000259" key="6">
    <source>
        <dbReference type="PROSITE" id="PS50112"/>
    </source>
</evidence>
<dbReference type="GO" id="GO:0008270">
    <property type="term" value="F:zinc ion binding"/>
    <property type="evidence" value="ECO:0007669"/>
    <property type="project" value="UniProtKB-KW"/>
</dbReference>
<evidence type="ECO:0008006" key="10">
    <source>
        <dbReference type="Google" id="ProtNLM"/>
    </source>
</evidence>
<dbReference type="Proteomes" id="UP000054266">
    <property type="component" value="Unassembled WGS sequence"/>
</dbReference>
<feature type="compositionally biased region" description="Low complexity" evidence="5">
    <location>
        <begin position="287"/>
        <end position="303"/>
    </location>
</feature>
<evidence type="ECO:0000256" key="2">
    <source>
        <dbReference type="ARBA" id="ARBA00022771"/>
    </source>
</evidence>
<evidence type="ECO:0000256" key="4">
    <source>
        <dbReference type="PROSITE-ProRule" id="PRU00094"/>
    </source>
</evidence>
<evidence type="ECO:0000256" key="1">
    <source>
        <dbReference type="ARBA" id="ARBA00022723"/>
    </source>
</evidence>
<dbReference type="InterPro" id="IPR051140">
    <property type="entry name" value="GATA_TF"/>
</dbReference>
<feature type="region of interest" description="Disordered" evidence="5">
    <location>
        <begin position="268"/>
        <end position="319"/>
    </location>
</feature>
<evidence type="ECO:0000313" key="9">
    <source>
        <dbReference type="Proteomes" id="UP000054266"/>
    </source>
</evidence>
<dbReference type="NCBIfam" id="TIGR00229">
    <property type="entry name" value="sensory_box"/>
    <property type="match status" value="1"/>
</dbReference>
<evidence type="ECO:0000313" key="8">
    <source>
        <dbReference type="EMBL" id="KIW70452.1"/>
    </source>
</evidence>
<dbReference type="PROSITE" id="PS50112">
    <property type="entry name" value="PAS"/>
    <property type="match status" value="1"/>
</dbReference>
<keyword evidence="2 4" id="KW-0863">Zinc-finger</keyword>
<accession>A0A0D2E823</accession>
<dbReference type="Gene3D" id="3.30.50.10">
    <property type="entry name" value="Erythroid Transcription Factor GATA-1, subunit A"/>
    <property type="match status" value="1"/>
</dbReference>
<feature type="region of interest" description="Disordered" evidence="5">
    <location>
        <begin position="484"/>
        <end position="513"/>
    </location>
</feature>
<feature type="domain" description="PAS" evidence="6">
    <location>
        <begin position="109"/>
        <end position="179"/>
    </location>
</feature>
<dbReference type="GO" id="GO:0043565">
    <property type="term" value="F:sequence-specific DNA binding"/>
    <property type="evidence" value="ECO:0007669"/>
    <property type="project" value="InterPro"/>
</dbReference>
<keyword evidence="3" id="KW-0862">Zinc</keyword>
<dbReference type="Pfam" id="PF00320">
    <property type="entry name" value="GATA"/>
    <property type="match status" value="1"/>
</dbReference>
<organism evidence="8 9">
    <name type="scientific">Phialophora macrospora</name>
    <dbReference type="NCBI Taxonomy" id="1851006"/>
    <lineage>
        <taxon>Eukaryota</taxon>
        <taxon>Fungi</taxon>
        <taxon>Dikarya</taxon>
        <taxon>Ascomycota</taxon>
        <taxon>Pezizomycotina</taxon>
        <taxon>Eurotiomycetes</taxon>
        <taxon>Chaetothyriomycetidae</taxon>
        <taxon>Chaetothyriales</taxon>
        <taxon>Herpotrichiellaceae</taxon>
        <taxon>Phialophora</taxon>
    </lineage>
</organism>
<evidence type="ECO:0000259" key="7">
    <source>
        <dbReference type="PROSITE" id="PS50114"/>
    </source>
</evidence>
<keyword evidence="9" id="KW-1185">Reference proteome</keyword>
<dbReference type="SMART" id="SM00091">
    <property type="entry name" value="PAS"/>
    <property type="match status" value="1"/>
</dbReference>
<dbReference type="GO" id="GO:0006355">
    <property type="term" value="P:regulation of DNA-templated transcription"/>
    <property type="evidence" value="ECO:0007669"/>
    <property type="project" value="InterPro"/>
</dbReference>
<proteinExistence type="predicted"/>
<dbReference type="PANTHER" id="PTHR45658:SF18">
    <property type="entry name" value="PROTEIN GAT2"/>
    <property type="match status" value="1"/>
</dbReference>
<reference evidence="8 9" key="1">
    <citation type="submission" date="2015-01" db="EMBL/GenBank/DDBJ databases">
        <title>The Genome Sequence of Capronia semiimmersa CBS27337.</title>
        <authorList>
            <consortium name="The Broad Institute Genomics Platform"/>
            <person name="Cuomo C."/>
            <person name="de Hoog S."/>
            <person name="Gorbushina A."/>
            <person name="Stielow B."/>
            <person name="Teixiera M."/>
            <person name="Abouelleil A."/>
            <person name="Chapman S.B."/>
            <person name="Priest M."/>
            <person name="Young S.K."/>
            <person name="Wortman J."/>
            <person name="Nusbaum C."/>
            <person name="Birren B."/>
        </authorList>
    </citation>
    <scope>NUCLEOTIDE SEQUENCE [LARGE SCALE GENOMIC DNA]</scope>
    <source>
        <strain evidence="8 9">CBS 27337</strain>
    </source>
</reference>
<protein>
    <recommendedName>
        <fullName evidence="10">White collar 2 protein</fullName>
    </recommendedName>
</protein>
<dbReference type="HOGENOM" id="CLU_024414_0_0_1"/>
<evidence type="ECO:0000256" key="3">
    <source>
        <dbReference type="ARBA" id="ARBA00022833"/>
    </source>
</evidence>
<dbReference type="InterPro" id="IPR000014">
    <property type="entry name" value="PAS"/>
</dbReference>
<dbReference type="PANTHER" id="PTHR45658">
    <property type="entry name" value="GATA TRANSCRIPTION FACTOR"/>
    <property type="match status" value="1"/>
</dbReference>
<dbReference type="SMART" id="SM00401">
    <property type="entry name" value="ZnF_GATA"/>
    <property type="match status" value="1"/>
</dbReference>
<evidence type="ECO:0000256" key="5">
    <source>
        <dbReference type="SAM" id="MobiDB-lite"/>
    </source>
</evidence>
<name>A0A0D2E823_9EURO</name>
<dbReference type="SUPFAM" id="SSF57716">
    <property type="entry name" value="Glucocorticoid receptor-like (DNA-binding domain)"/>
    <property type="match status" value="1"/>
</dbReference>
<gene>
    <name evidence="8" type="ORF">PV04_02720</name>
</gene>
<dbReference type="STRING" id="5601.A0A0D2E823"/>
<dbReference type="InterPro" id="IPR035965">
    <property type="entry name" value="PAS-like_dom_sf"/>
</dbReference>
<keyword evidence="1" id="KW-0479">Metal-binding</keyword>